<dbReference type="AlphaFoldDB" id="A0A0R2CI07"/>
<keyword evidence="6 8" id="KW-0446">Lipid-binding</keyword>
<feature type="binding site" evidence="8">
    <location>
        <position position="159"/>
    </location>
    <ligand>
        <name>ATP</name>
        <dbReference type="ChEBI" id="CHEBI:30616"/>
    </ligand>
</feature>
<dbReference type="GO" id="GO:0005737">
    <property type="term" value="C:cytoplasm"/>
    <property type="evidence" value="ECO:0007669"/>
    <property type="project" value="UniProtKB-SubCell"/>
</dbReference>
<dbReference type="GO" id="GO:0008289">
    <property type="term" value="F:lipid binding"/>
    <property type="evidence" value="ECO:0007669"/>
    <property type="project" value="UniProtKB-KW"/>
</dbReference>
<name>A0A0R2CI07_9LACO</name>
<evidence type="ECO:0000256" key="9">
    <source>
        <dbReference type="NCBIfam" id="TIGR00362"/>
    </source>
</evidence>
<comment type="caution">
    <text evidence="8">Lacks conserved residue(s) required for the propagation of feature annotation.</text>
</comment>
<comment type="caution">
    <text evidence="14">The sequence shown here is derived from an EMBL/GenBank/DDBJ whole genome shotgun (WGS) entry which is preliminary data.</text>
</comment>
<protein>
    <recommendedName>
        <fullName evidence="8 9">Chromosomal replication initiator protein DnaA</fullName>
    </recommendedName>
</protein>
<dbReference type="Gene3D" id="3.40.50.300">
    <property type="entry name" value="P-loop containing nucleotide triphosphate hydrolases"/>
    <property type="match status" value="1"/>
</dbReference>
<feature type="region of interest" description="Domain I, interacts with DnaA modulators" evidence="8">
    <location>
        <begin position="1"/>
        <end position="95"/>
    </location>
</feature>
<evidence type="ECO:0000256" key="7">
    <source>
        <dbReference type="ARBA" id="ARBA00023125"/>
    </source>
</evidence>
<dbReference type="PANTHER" id="PTHR30050:SF2">
    <property type="entry name" value="CHROMOSOMAL REPLICATION INITIATOR PROTEIN DNAA"/>
    <property type="match status" value="1"/>
</dbReference>
<dbReference type="GO" id="GO:0006275">
    <property type="term" value="P:regulation of DNA replication"/>
    <property type="evidence" value="ECO:0007669"/>
    <property type="project" value="UniProtKB-UniRule"/>
</dbReference>
<keyword evidence="5 8" id="KW-0067">ATP-binding</keyword>
<dbReference type="InterPro" id="IPR024633">
    <property type="entry name" value="DnaA_N_dom"/>
</dbReference>
<dbReference type="PROSITE" id="PS01008">
    <property type="entry name" value="DNAA"/>
    <property type="match status" value="1"/>
</dbReference>
<proteinExistence type="inferred from homology"/>
<dbReference type="InterPro" id="IPR010921">
    <property type="entry name" value="Trp_repressor/repl_initiator"/>
</dbReference>
<evidence type="ECO:0000256" key="6">
    <source>
        <dbReference type="ARBA" id="ARBA00023121"/>
    </source>
</evidence>
<dbReference type="Gene3D" id="3.30.300.180">
    <property type="match status" value="1"/>
</dbReference>
<comment type="domain">
    <text evidence="8">Domain I is involved in oligomerization and binding regulators, domain II is flexibile and of varying length in different bacteria, domain III forms the AAA+ region, while domain IV binds dsDNA.</text>
</comment>
<dbReference type="GO" id="GO:0006270">
    <property type="term" value="P:DNA replication initiation"/>
    <property type="evidence" value="ECO:0007669"/>
    <property type="project" value="UniProtKB-UniRule"/>
</dbReference>
<keyword evidence="4 8" id="KW-0547">Nucleotide-binding</keyword>
<dbReference type="Pfam" id="PF11638">
    <property type="entry name" value="DnaA_N"/>
    <property type="match status" value="1"/>
</dbReference>
<dbReference type="InterPro" id="IPR001957">
    <property type="entry name" value="Chromosome_initiator_DnaA"/>
</dbReference>
<dbReference type="Gene3D" id="1.10.1750.10">
    <property type="match status" value="1"/>
</dbReference>
<reference evidence="14 15" key="1">
    <citation type="journal article" date="2015" name="Genome Announc.">
        <title>Expanding the biotechnology potential of lactobacilli through comparative genomics of 213 strains and associated genera.</title>
        <authorList>
            <person name="Sun Z."/>
            <person name="Harris H.M."/>
            <person name="McCann A."/>
            <person name="Guo C."/>
            <person name="Argimon S."/>
            <person name="Zhang W."/>
            <person name="Yang X."/>
            <person name="Jeffery I.B."/>
            <person name="Cooney J.C."/>
            <person name="Kagawa T.F."/>
            <person name="Liu W."/>
            <person name="Song Y."/>
            <person name="Salvetti E."/>
            <person name="Wrobel A."/>
            <person name="Rasinkangas P."/>
            <person name="Parkhill J."/>
            <person name="Rea M.C."/>
            <person name="O'Sullivan O."/>
            <person name="Ritari J."/>
            <person name="Douillard F.P."/>
            <person name="Paul Ross R."/>
            <person name="Yang R."/>
            <person name="Briner A.E."/>
            <person name="Felis G.E."/>
            <person name="de Vos W.M."/>
            <person name="Barrangou R."/>
            <person name="Klaenhammer T.R."/>
            <person name="Caufield P.W."/>
            <person name="Cui Y."/>
            <person name="Zhang H."/>
            <person name="O'Toole P.W."/>
        </authorList>
    </citation>
    <scope>NUCLEOTIDE SEQUENCE [LARGE SCALE GENOMIC DNA]</scope>
    <source>
        <strain evidence="14 15">DSM 22689</strain>
    </source>
</reference>
<gene>
    <name evidence="8" type="primary">dnaA</name>
    <name evidence="14" type="ORF">FC87_GL000998</name>
</gene>
<comment type="subcellular location">
    <subcellularLocation>
        <location evidence="8">Cytoplasm</location>
    </subcellularLocation>
</comment>
<evidence type="ECO:0000256" key="2">
    <source>
        <dbReference type="ARBA" id="ARBA00022490"/>
    </source>
</evidence>
<feature type="domain" description="Chromosomal replication initiator DnaA C-terminal" evidence="13">
    <location>
        <begin position="358"/>
        <end position="427"/>
    </location>
</feature>
<dbReference type="NCBIfam" id="TIGR00362">
    <property type="entry name" value="DnaA"/>
    <property type="match status" value="1"/>
</dbReference>
<comment type="subunit">
    <text evidence="8">Oligomerizes as a right-handed, spiral filament on DNA at oriC.</text>
</comment>
<dbReference type="PATRIC" id="fig|1423745.4.peg.1060"/>
<keyword evidence="2 8" id="KW-0963">Cytoplasm</keyword>
<dbReference type="HAMAP" id="MF_00377">
    <property type="entry name" value="DnaA_bact"/>
    <property type="match status" value="1"/>
</dbReference>
<evidence type="ECO:0000259" key="13">
    <source>
        <dbReference type="SMART" id="SM00760"/>
    </source>
</evidence>
<dbReference type="InterPro" id="IPR018312">
    <property type="entry name" value="Chromosome_initiator_DnaA_CS"/>
</dbReference>
<evidence type="ECO:0000259" key="12">
    <source>
        <dbReference type="SMART" id="SM00382"/>
    </source>
</evidence>
<dbReference type="SUPFAM" id="SSF52540">
    <property type="entry name" value="P-loop containing nucleoside triphosphate hydrolases"/>
    <property type="match status" value="1"/>
</dbReference>
<keyword evidence="7 8" id="KW-0238">DNA-binding</keyword>
<dbReference type="SMART" id="SM00760">
    <property type="entry name" value="Bac_DnaA_C"/>
    <property type="match status" value="1"/>
</dbReference>
<dbReference type="InterPro" id="IPR013317">
    <property type="entry name" value="DnaA_dom"/>
</dbReference>
<dbReference type="InterPro" id="IPR020591">
    <property type="entry name" value="Chromosome_initiator_DnaA-like"/>
</dbReference>
<evidence type="ECO:0000256" key="10">
    <source>
        <dbReference type="RuleBase" id="RU000577"/>
    </source>
</evidence>
<evidence type="ECO:0000256" key="3">
    <source>
        <dbReference type="ARBA" id="ARBA00022705"/>
    </source>
</evidence>
<dbReference type="EMBL" id="AYZI01000006">
    <property type="protein sequence ID" value="KRM91278.1"/>
    <property type="molecule type" value="Genomic_DNA"/>
</dbReference>
<feature type="binding site" evidence="8">
    <location>
        <position position="160"/>
    </location>
    <ligand>
        <name>ATP</name>
        <dbReference type="ChEBI" id="CHEBI:30616"/>
    </ligand>
</feature>
<dbReference type="CDD" id="cd00009">
    <property type="entry name" value="AAA"/>
    <property type="match status" value="1"/>
</dbReference>
<dbReference type="PANTHER" id="PTHR30050">
    <property type="entry name" value="CHROMOSOMAL REPLICATION INITIATOR PROTEIN DNAA"/>
    <property type="match status" value="1"/>
</dbReference>
<dbReference type="CDD" id="cd06571">
    <property type="entry name" value="Bac_DnaA_C"/>
    <property type="match status" value="1"/>
</dbReference>
<dbReference type="PRINTS" id="PR00051">
    <property type="entry name" value="DNAA"/>
</dbReference>
<evidence type="ECO:0000256" key="11">
    <source>
        <dbReference type="RuleBase" id="RU004227"/>
    </source>
</evidence>
<organism evidence="14 15">
    <name type="scientific">Fructilactobacillus florum DSM 22689 = JCM 16035</name>
    <dbReference type="NCBI Taxonomy" id="1423745"/>
    <lineage>
        <taxon>Bacteria</taxon>
        <taxon>Bacillati</taxon>
        <taxon>Bacillota</taxon>
        <taxon>Bacilli</taxon>
        <taxon>Lactobacillales</taxon>
        <taxon>Lactobacillaceae</taxon>
        <taxon>Fructilactobacillus</taxon>
    </lineage>
</organism>
<dbReference type="FunFam" id="1.10.8.60:FF:000003">
    <property type="entry name" value="Chromosomal replication initiator protein DnaA"/>
    <property type="match status" value="1"/>
</dbReference>
<evidence type="ECO:0000313" key="15">
    <source>
        <dbReference type="Proteomes" id="UP000051586"/>
    </source>
</evidence>
<dbReference type="InterPro" id="IPR038454">
    <property type="entry name" value="DnaA_N_sf"/>
</dbReference>
<keyword evidence="3 8" id="KW-0235">DNA replication</keyword>
<dbReference type="Gene3D" id="1.10.8.60">
    <property type="match status" value="1"/>
</dbReference>
<feature type="binding site" evidence="8">
    <location>
        <position position="161"/>
    </location>
    <ligand>
        <name>ATP</name>
        <dbReference type="ChEBI" id="CHEBI:30616"/>
    </ligand>
</feature>
<accession>A0A0R2CI07</accession>
<feature type="binding site" evidence="8">
    <location>
        <position position="157"/>
    </location>
    <ligand>
        <name>ATP</name>
        <dbReference type="ChEBI" id="CHEBI:30616"/>
    </ligand>
</feature>
<dbReference type="Proteomes" id="UP000051586">
    <property type="component" value="Unassembled WGS sequence"/>
</dbReference>
<dbReference type="InterPro" id="IPR013159">
    <property type="entry name" value="DnaA_C"/>
</dbReference>
<evidence type="ECO:0000256" key="8">
    <source>
        <dbReference type="HAMAP-Rule" id="MF_00377"/>
    </source>
</evidence>
<feature type="region of interest" description="Domain III, AAA+ region" evidence="8">
    <location>
        <begin position="113"/>
        <end position="329"/>
    </location>
</feature>
<evidence type="ECO:0000256" key="4">
    <source>
        <dbReference type="ARBA" id="ARBA00022741"/>
    </source>
</evidence>
<dbReference type="SUPFAM" id="SSF48295">
    <property type="entry name" value="TrpR-like"/>
    <property type="match status" value="1"/>
</dbReference>
<evidence type="ECO:0000256" key="5">
    <source>
        <dbReference type="ARBA" id="ARBA00022840"/>
    </source>
</evidence>
<dbReference type="Pfam" id="PF00308">
    <property type="entry name" value="Bac_DnaA"/>
    <property type="match status" value="1"/>
</dbReference>
<dbReference type="Pfam" id="PF08299">
    <property type="entry name" value="Bac_DnaA_C"/>
    <property type="match status" value="1"/>
</dbReference>
<comment type="function">
    <text evidence="8 10">Plays an essential role in the initiation and regulation of chromosomal replication. ATP-DnaA binds to the origin of replication (oriC) to initiate formation of the DNA replication initiation complex once per cell cycle. Binds the DnaA box (a 9 base pair repeat at the origin) and separates the double-stranded (ds)DNA. Forms a right-handed helical filament on oriC DNA; dsDNA binds to the exterior of the filament while single-stranded (ss)DNA is stabiized in the filament's interior. The ATP-DnaA-oriC complex binds and stabilizes one strand of the AT-rich DNA unwinding element (DUE), permitting loading of DNA polymerase. After initiation quickly degrades to an ADP-DnaA complex that is not apt for DNA replication. Binds acidic phospholipids.</text>
</comment>
<evidence type="ECO:0000313" key="14">
    <source>
        <dbReference type="EMBL" id="KRM91278.1"/>
    </source>
</evidence>
<feature type="region of interest" description="Domain IV, binds dsDNA" evidence="8">
    <location>
        <begin position="330"/>
        <end position="450"/>
    </location>
</feature>
<evidence type="ECO:0000256" key="1">
    <source>
        <dbReference type="ARBA" id="ARBA00006583"/>
    </source>
</evidence>
<sequence length="450" mass="50589">MFFLGGRLRMNETDLWNQIKAKFKANPKFDHNTFATWIDSAKPISFDGKVLTIEVPTSLHQDYWNSNLTSSFIEYAYGITHQDITPKTILPGDAQPLTRPQQPVTQKPVTDPHLNPNYTFDTFVIGQGNQMAHAAALAVSEDPGKVYNPLFFYGGVGLGKTHLMQAIGNKVLANHPEAVVKYVTTEKFTNDFIDALQNNKMQEFRGIYRKVDLLLVDDIQFLANKEGTQDEFFNTFNALYEENKQIVMTADRLPNEINSLTDRLVSRFKWGLSVDITAPDLETRSAILRAKAKSEGLDISDDVMSYIAGQIDSNVRELEGALSHIKAYAALKQTPITMDLVAESLRSLKLTQTKNPLTPELIIKTTASYFSVSVRDLKGKKRVQSIVQPRQIAMYLARELTDNSLPKIGESFGGKDHTTVMNACKKVSQRLGTDPELKKQLTELRTELKH</sequence>
<dbReference type="InterPro" id="IPR003593">
    <property type="entry name" value="AAA+_ATPase"/>
</dbReference>
<dbReference type="SMART" id="SM00382">
    <property type="entry name" value="AAA"/>
    <property type="match status" value="1"/>
</dbReference>
<dbReference type="InterPro" id="IPR027417">
    <property type="entry name" value="P-loop_NTPase"/>
</dbReference>
<feature type="domain" description="AAA+ ATPase" evidence="12">
    <location>
        <begin position="146"/>
        <end position="277"/>
    </location>
</feature>
<dbReference type="GO" id="GO:0005524">
    <property type="term" value="F:ATP binding"/>
    <property type="evidence" value="ECO:0007669"/>
    <property type="project" value="UniProtKB-UniRule"/>
</dbReference>
<comment type="similarity">
    <text evidence="1 8 11">Belongs to the DnaA family.</text>
</comment>
<dbReference type="FunFam" id="3.40.50.300:FF:000668">
    <property type="entry name" value="Chromosomal replication initiator protein DnaA"/>
    <property type="match status" value="1"/>
</dbReference>
<dbReference type="GO" id="GO:0003688">
    <property type="term" value="F:DNA replication origin binding"/>
    <property type="evidence" value="ECO:0007669"/>
    <property type="project" value="UniProtKB-UniRule"/>
</dbReference>
<dbReference type="GO" id="GO:0005886">
    <property type="term" value="C:plasma membrane"/>
    <property type="evidence" value="ECO:0007669"/>
    <property type="project" value="TreeGrafter"/>
</dbReference>
<dbReference type="STRING" id="1423745.GCA_001311215_01162"/>